<sequence length="335" mass="38268">MKTLQQWLIGFSLLLSAQSPAYAADFAPSIESEPCIARDSAGDLLGWADYPHCLVELRAQSSVRWFDDWLGHADMDDSASIALRAISEFTVDDKGDLTAALRLRAQVALPRLSKRLSLVFEDESKETSSLRSIPSVNESVLALRWLVLNLERMRIETDAGVRSGPDLFVRGRFATSYAITPDDQVRFAQSLRYGAKEKVRAINSIDYSHAMQDNSVFSLYHQLDFQQENDVDGAFWSRGAVLSRGLSTESSAAFGVGQEGVSESWQERSRYAWVRYRQQFLRDWLFYEVEPRLTQTRDRDWDTLPSLTLRLEVHFGHQRRDKPERVAFFPSLDDR</sequence>
<gene>
    <name evidence="2" type="ORF">ACFQ0F_07435</name>
</gene>
<comment type="caution">
    <text evidence="2">The sequence shown here is derived from an EMBL/GenBank/DDBJ whole genome shotgun (WGS) entry which is preliminary data.</text>
</comment>
<evidence type="ECO:0000313" key="2">
    <source>
        <dbReference type="EMBL" id="MFD0950219.1"/>
    </source>
</evidence>
<evidence type="ECO:0000313" key="3">
    <source>
        <dbReference type="Proteomes" id="UP001597044"/>
    </source>
</evidence>
<protein>
    <submittedName>
        <fullName evidence="2">Uncharacterized protein</fullName>
    </submittedName>
</protein>
<organism evidence="2 3">
    <name type="scientific">Paraperlucidibaca wandonensis</name>
    <dbReference type="NCBI Taxonomy" id="1268273"/>
    <lineage>
        <taxon>Bacteria</taxon>
        <taxon>Pseudomonadati</taxon>
        <taxon>Pseudomonadota</taxon>
        <taxon>Gammaproteobacteria</taxon>
        <taxon>Moraxellales</taxon>
        <taxon>Moraxellaceae</taxon>
        <taxon>Paraperlucidibaca</taxon>
    </lineage>
</organism>
<dbReference type="RefSeq" id="WP_379070702.1">
    <property type="nucleotide sequence ID" value="NZ_JBHTIT010000001.1"/>
</dbReference>
<proteinExistence type="predicted"/>
<keyword evidence="1" id="KW-0732">Signal</keyword>
<dbReference type="EMBL" id="JBHTIT010000001">
    <property type="protein sequence ID" value="MFD0950219.1"/>
    <property type="molecule type" value="Genomic_DNA"/>
</dbReference>
<evidence type="ECO:0000256" key="1">
    <source>
        <dbReference type="SAM" id="SignalP"/>
    </source>
</evidence>
<accession>A0ABW3HG46</accession>
<name>A0ABW3HG46_9GAMM</name>
<dbReference type="Proteomes" id="UP001597044">
    <property type="component" value="Unassembled WGS sequence"/>
</dbReference>
<keyword evidence="3" id="KW-1185">Reference proteome</keyword>
<feature type="chain" id="PRO_5046479350" evidence="1">
    <location>
        <begin position="24"/>
        <end position="335"/>
    </location>
</feature>
<feature type="signal peptide" evidence="1">
    <location>
        <begin position="1"/>
        <end position="23"/>
    </location>
</feature>
<reference evidence="3" key="1">
    <citation type="journal article" date="2019" name="Int. J. Syst. Evol. Microbiol.">
        <title>The Global Catalogue of Microorganisms (GCM) 10K type strain sequencing project: providing services to taxonomists for standard genome sequencing and annotation.</title>
        <authorList>
            <consortium name="The Broad Institute Genomics Platform"/>
            <consortium name="The Broad Institute Genome Sequencing Center for Infectious Disease"/>
            <person name="Wu L."/>
            <person name="Ma J."/>
        </authorList>
    </citation>
    <scope>NUCLEOTIDE SEQUENCE [LARGE SCALE GENOMIC DNA]</scope>
    <source>
        <strain evidence="3">CCUG 63419</strain>
    </source>
</reference>